<dbReference type="SUPFAM" id="SSF56672">
    <property type="entry name" value="DNA/RNA polymerases"/>
    <property type="match status" value="2"/>
</dbReference>
<evidence type="ECO:0000313" key="5">
    <source>
        <dbReference type="Proteomes" id="UP001151760"/>
    </source>
</evidence>
<feature type="domain" description="Tf2-1-like SH3-like" evidence="3">
    <location>
        <begin position="369"/>
        <end position="401"/>
    </location>
</feature>
<keyword evidence="5" id="KW-1185">Reference proteome</keyword>
<dbReference type="EMBL" id="BQNB010019428">
    <property type="protein sequence ID" value="GJT85207.1"/>
    <property type="molecule type" value="Genomic_DNA"/>
</dbReference>
<reference evidence="4" key="1">
    <citation type="journal article" date="2022" name="Int. J. Mol. Sci.">
        <title>Draft Genome of Tanacetum Coccineum: Genomic Comparison of Closely Related Tanacetum-Family Plants.</title>
        <authorList>
            <person name="Yamashiro T."/>
            <person name="Shiraishi A."/>
            <person name="Nakayama K."/>
            <person name="Satake H."/>
        </authorList>
    </citation>
    <scope>NUCLEOTIDE SEQUENCE</scope>
</reference>
<sequence length="854" mass="97909">LLCLSAATQEFPKFVICDVHGVTPKFLEIGERMSVVKEDVEQKLRLKVNIMMEKKRIKDLRWLSFGDVTRDHRKGRGRRNVWRNQSAVQNTLAIHTSVVMRSLKAAIEIMSDAINDDEAKDKIAELTNQEYRPETSEEDVISERCKGHWIAYMSWMEEHLAVLEKKLTGPPTGSQLAGYYQRFIENFFKIAKPLTLLARKNKTYGWSDKQGEVFCILKQKLCNAPVLALPDGPNDFVVYCDASKQGFGCVLMQRGKVIAYASRQRKTHEKNYTTHNLELSGGSSCSVTMNVRSKYHPGKANVVADALSRKERLKPRRVRAMSITIHSGLKTKILEAQGEASKDLKAPAEWSRQKSYADKRRKPLEFQVGDRVLLKVSPWKGVIRFGKKGKLAPRYVGPFEIPDVQVPLDEIEIDENLRFVEEPIEIVERDVKKLKRRRIPLVKVRWNSRQGAEYTWEREDQFRKKYLNLFSEPVPSSAGIGFGPLQSREEEATYVQAFNEAILLEENFLKQKAKIDWLQEGDTNSAYFHKAVKSRVSKSRINVAMGLFVRMIKSQMRLLDTVAAMDMTRMVSDIEIKNAMFFMGNEKSPGPDGFTAAFFKEAWDIVGNDVILAVREFFVNGRLLKELNHTIIALILKVSTPARVNDFQPISCCNVLFKCISKVIANRIKSYLKDLISPNQSAFVHGRSIADNILLTQEIMHNYHLNHGAPRCAFKVNIQKAYDTVDWEFLRTILTGFGFHNRMVGWIMECVTSTSFSICINGSLHGYFKGKRGLRQGKMRSGKAKVAWEMVRLPKDEGGLGICRLESFNKALMTTHIWKVLSRKESLWVQWIHAYKLRGRNFWDLPYRGNMTWG</sequence>
<feature type="domain" description="Reverse transcriptase" evidence="1">
    <location>
        <begin position="645"/>
        <end position="778"/>
    </location>
</feature>
<dbReference type="Gene3D" id="3.30.70.270">
    <property type="match status" value="1"/>
</dbReference>
<dbReference type="InterPro" id="IPR052343">
    <property type="entry name" value="Retrotransposon-Effector_Assoc"/>
</dbReference>
<organism evidence="4 5">
    <name type="scientific">Tanacetum coccineum</name>
    <dbReference type="NCBI Taxonomy" id="301880"/>
    <lineage>
        <taxon>Eukaryota</taxon>
        <taxon>Viridiplantae</taxon>
        <taxon>Streptophyta</taxon>
        <taxon>Embryophyta</taxon>
        <taxon>Tracheophyta</taxon>
        <taxon>Spermatophyta</taxon>
        <taxon>Magnoliopsida</taxon>
        <taxon>eudicotyledons</taxon>
        <taxon>Gunneridae</taxon>
        <taxon>Pentapetalae</taxon>
        <taxon>asterids</taxon>
        <taxon>campanulids</taxon>
        <taxon>Asterales</taxon>
        <taxon>Asteraceae</taxon>
        <taxon>Asteroideae</taxon>
        <taxon>Anthemideae</taxon>
        <taxon>Anthemidinae</taxon>
        <taxon>Tanacetum</taxon>
    </lineage>
</organism>
<gene>
    <name evidence="4" type="ORF">Tco_1066924</name>
</gene>
<dbReference type="InterPro" id="IPR043502">
    <property type="entry name" value="DNA/RNA_pol_sf"/>
</dbReference>
<dbReference type="Proteomes" id="UP001151760">
    <property type="component" value="Unassembled WGS sequence"/>
</dbReference>
<dbReference type="Pfam" id="PF17919">
    <property type="entry name" value="RT_RNaseH_2"/>
    <property type="match status" value="1"/>
</dbReference>
<dbReference type="Pfam" id="PF00078">
    <property type="entry name" value="RVT_1"/>
    <property type="match status" value="1"/>
</dbReference>
<feature type="non-terminal residue" evidence="4">
    <location>
        <position position="1"/>
    </location>
</feature>
<evidence type="ECO:0000259" key="2">
    <source>
        <dbReference type="Pfam" id="PF17919"/>
    </source>
</evidence>
<dbReference type="InterPro" id="IPR041577">
    <property type="entry name" value="RT_RNaseH_2"/>
</dbReference>
<evidence type="ECO:0000313" key="4">
    <source>
        <dbReference type="EMBL" id="GJT85207.1"/>
    </source>
</evidence>
<accession>A0ABQ5HDB5</accession>
<feature type="domain" description="Reverse transcriptase/retrotransposon-derived protein RNase H-like" evidence="2">
    <location>
        <begin position="206"/>
        <end position="279"/>
    </location>
</feature>
<dbReference type="Pfam" id="PF24626">
    <property type="entry name" value="SH3_Tf2-1"/>
    <property type="match status" value="1"/>
</dbReference>
<dbReference type="InterPro" id="IPR056924">
    <property type="entry name" value="SH3_Tf2-1"/>
</dbReference>
<evidence type="ECO:0000259" key="3">
    <source>
        <dbReference type="Pfam" id="PF24626"/>
    </source>
</evidence>
<dbReference type="CDD" id="cd01650">
    <property type="entry name" value="RT_nLTR_like"/>
    <property type="match status" value="1"/>
</dbReference>
<dbReference type="InterPro" id="IPR043128">
    <property type="entry name" value="Rev_trsase/Diguanyl_cyclase"/>
</dbReference>
<reference evidence="4" key="2">
    <citation type="submission" date="2022-01" db="EMBL/GenBank/DDBJ databases">
        <authorList>
            <person name="Yamashiro T."/>
            <person name="Shiraishi A."/>
            <person name="Satake H."/>
            <person name="Nakayama K."/>
        </authorList>
    </citation>
    <scope>NUCLEOTIDE SEQUENCE</scope>
</reference>
<protein>
    <submittedName>
        <fullName evidence="4">Protein LAZ1</fullName>
    </submittedName>
</protein>
<proteinExistence type="predicted"/>
<name>A0ABQ5HDB5_9ASTR</name>
<comment type="caution">
    <text evidence="4">The sequence shown here is derived from an EMBL/GenBank/DDBJ whole genome shotgun (WGS) entry which is preliminary data.</text>
</comment>
<dbReference type="InterPro" id="IPR000477">
    <property type="entry name" value="RT_dom"/>
</dbReference>
<evidence type="ECO:0000259" key="1">
    <source>
        <dbReference type="Pfam" id="PF00078"/>
    </source>
</evidence>
<dbReference type="PANTHER" id="PTHR46890:SF48">
    <property type="entry name" value="RNA-DIRECTED DNA POLYMERASE"/>
    <property type="match status" value="1"/>
</dbReference>
<dbReference type="PANTHER" id="PTHR46890">
    <property type="entry name" value="NON-LTR RETROLELEMENT REVERSE TRANSCRIPTASE-LIKE PROTEIN-RELATED"/>
    <property type="match status" value="1"/>
</dbReference>